<evidence type="ECO:0000313" key="2">
    <source>
        <dbReference type="Proteomes" id="UP000018208"/>
    </source>
</evidence>
<gene>
    <name evidence="1" type="ORF">SS50377_25605</name>
</gene>
<accession>A0A9P8LNH5</accession>
<dbReference type="Proteomes" id="UP000018208">
    <property type="component" value="Unassembled WGS sequence"/>
</dbReference>
<dbReference type="EMBL" id="AUWU02000006">
    <property type="protein sequence ID" value="KAH0571420.1"/>
    <property type="molecule type" value="Genomic_DNA"/>
</dbReference>
<keyword evidence="2" id="KW-1185">Reference proteome</keyword>
<name>A0A9P8LNH5_9EUKA</name>
<comment type="caution">
    <text evidence="1">The sequence shown here is derived from an EMBL/GenBank/DDBJ whole genome shotgun (WGS) entry which is preliminary data.</text>
</comment>
<evidence type="ECO:0000313" key="1">
    <source>
        <dbReference type="EMBL" id="KAH0571420.1"/>
    </source>
</evidence>
<dbReference type="KEGG" id="ssao:94299628"/>
<reference evidence="1 2" key="1">
    <citation type="journal article" date="2014" name="PLoS Genet.">
        <title>The Genome of Spironucleus salmonicida Highlights a Fish Pathogen Adapted to Fluctuating Environments.</title>
        <authorList>
            <person name="Xu F."/>
            <person name="Jerlstrom-Hultqvist J."/>
            <person name="Einarsson E."/>
            <person name="Astvaldsson A."/>
            <person name="Svard S.G."/>
            <person name="Andersson J.O."/>
        </authorList>
    </citation>
    <scope>NUCLEOTIDE SEQUENCE [LARGE SCALE GENOMIC DNA]</scope>
    <source>
        <strain evidence="1 2">ATCC 50377</strain>
    </source>
</reference>
<sequence>MKIKIVLLLDDMSGSSVFQITAESDLYKLIIQRRYLGIWATISCLHSIKKLYGPFRQLFTAFLLMNGLKEEHIKDIFEDIGRITSQEFESKQFIELYNRSIGYFENDYSKRGQFKYSFLYIIIQPDPMIFINFDKQVK</sequence>
<proteinExistence type="predicted"/>
<dbReference type="RefSeq" id="XP_067762193.1">
    <property type="nucleotide sequence ID" value="XM_067909437.1"/>
</dbReference>
<dbReference type="AlphaFoldDB" id="A0A9P8LNH5"/>
<organism evidence="1 2">
    <name type="scientific">Spironucleus salmonicida</name>
    <dbReference type="NCBI Taxonomy" id="348837"/>
    <lineage>
        <taxon>Eukaryota</taxon>
        <taxon>Metamonada</taxon>
        <taxon>Diplomonadida</taxon>
        <taxon>Hexamitidae</taxon>
        <taxon>Hexamitinae</taxon>
        <taxon>Spironucleus</taxon>
    </lineage>
</organism>
<protein>
    <submittedName>
        <fullName evidence="1">Uncharacterized protein</fullName>
    </submittedName>
</protein>
<dbReference type="GeneID" id="94299628"/>